<sequence>MSPPRKTGFPPAAPFAYGPAAPGPARAQSPYRSGDGQ</sequence>
<dbReference type="Proteomes" id="UP000315751">
    <property type="component" value="Unassembled WGS sequence"/>
</dbReference>
<reference evidence="2 3" key="1">
    <citation type="submission" date="2019-06" db="EMBL/GenBank/DDBJ databases">
        <title>Genomic Encyclopedia of Type Strains, Phase IV (KMG-V): Genome sequencing to study the core and pangenomes of soil and plant-associated prokaryotes.</title>
        <authorList>
            <person name="Whitman W."/>
        </authorList>
    </citation>
    <scope>NUCLEOTIDE SEQUENCE [LARGE SCALE GENOMIC DNA]</scope>
    <source>
        <strain evidence="2 3">BR 11622</strain>
    </source>
</reference>
<feature type="region of interest" description="Disordered" evidence="1">
    <location>
        <begin position="1"/>
        <end position="37"/>
    </location>
</feature>
<dbReference type="EMBL" id="VITR01000002">
    <property type="protein sequence ID" value="TWB45204.1"/>
    <property type="molecule type" value="Genomic_DNA"/>
</dbReference>
<evidence type="ECO:0000256" key="1">
    <source>
        <dbReference type="SAM" id="MobiDB-lite"/>
    </source>
</evidence>
<organism evidence="2 3">
    <name type="scientific">Nitrospirillum amazonense</name>
    <dbReference type="NCBI Taxonomy" id="28077"/>
    <lineage>
        <taxon>Bacteria</taxon>
        <taxon>Pseudomonadati</taxon>
        <taxon>Pseudomonadota</taxon>
        <taxon>Alphaproteobacteria</taxon>
        <taxon>Rhodospirillales</taxon>
        <taxon>Azospirillaceae</taxon>
        <taxon>Nitrospirillum</taxon>
    </lineage>
</organism>
<feature type="compositionally biased region" description="Low complexity" evidence="1">
    <location>
        <begin position="8"/>
        <end position="25"/>
    </location>
</feature>
<gene>
    <name evidence="2" type="ORF">FBZ90_102159</name>
</gene>
<proteinExistence type="predicted"/>
<evidence type="ECO:0000313" key="3">
    <source>
        <dbReference type="Proteomes" id="UP000315751"/>
    </source>
</evidence>
<evidence type="ECO:0000313" key="2">
    <source>
        <dbReference type="EMBL" id="TWB45204.1"/>
    </source>
</evidence>
<name>A0A560HIF4_9PROT</name>
<protein>
    <submittedName>
        <fullName evidence="2">Uncharacterized protein</fullName>
    </submittedName>
</protein>
<accession>A0A560HIF4</accession>
<comment type="caution">
    <text evidence="2">The sequence shown here is derived from an EMBL/GenBank/DDBJ whole genome shotgun (WGS) entry which is preliminary data.</text>
</comment>
<keyword evidence="3" id="KW-1185">Reference proteome</keyword>
<dbReference type="AlphaFoldDB" id="A0A560HIF4"/>